<protein>
    <recommendedName>
        <fullName evidence="1">Anillin homology domain-containing protein</fullName>
    </recommendedName>
</protein>
<feature type="domain" description="Anillin homology" evidence="1">
    <location>
        <begin position="263"/>
        <end position="341"/>
    </location>
</feature>
<sequence length="443" mass="51184">MASEVDMRQRTETLTCYERYKYMCSGLSVDKPFQLSPSVTVTPVIVIEDSDEEKENVYKDVNRPKNDFKSNIFGKDVRSVTSKSKPAEKETITTIESLVKVAPKRNSSKGVKRPASQIGNNDEILSIAKKKRMDKKSMPEAAISNTVKINNISSTLSRNCYQSNNGYSVSYDNNCNTMFSCNFNTDADKMRKLQRQMIFKKRNLTIEESYLEAERIFTKMSAEKKKDTAISYPKINDGVHEPTGEMEVVLNNLRFKTTSIHLASMYCVVLIKCNDIHYMTNVCVARIRVGKGHIYCTFEGCYTFKNLGKDFRIEMEMYGLDFFVYKPHILTHIGKTTITRKNVNKGKFKIKNELGDDFSKFTLKASVRTNVPPYEKKAKKQIHKSVLDSNVFMLRTGKDRRKKVRPTGRYYKLWFRTRKYDCIINNKEKSLTKRGKKSNKKDL</sequence>
<dbReference type="Proteomes" id="UP000625711">
    <property type="component" value="Unassembled WGS sequence"/>
</dbReference>
<keyword evidence="3" id="KW-1185">Reference proteome</keyword>
<evidence type="ECO:0000313" key="2">
    <source>
        <dbReference type="EMBL" id="KAF7272862.1"/>
    </source>
</evidence>
<name>A0A834IF77_RHYFE</name>
<reference evidence="2" key="1">
    <citation type="submission" date="2020-08" db="EMBL/GenBank/DDBJ databases">
        <title>Genome sequencing and assembly of the red palm weevil Rhynchophorus ferrugineus.</title>
        <authorList>
            <person name="Dias G.B."/>
            <person name="Bergman C.M."/>
            <person name="Manee M."/>
        </authorList>
    </citation>
    <scope>NUCLEOTIDE SEQUENCE</scope>
    <source>
        <strain evidence="2">AA-2017</strain>
        <tissue evidence="2">Whole larva</tissue>
    </source>
</reference>
<dbReference type="AlphaFoldDB" id="A0A834IF77"/>
<comment type="caution">
    <text evidence="2">The sequence shown here is derived from an EMBL/GenBank/DDBJ whole genome shotgun (WGS) entry which is preliminary data.</text>
</comment>
<organism evidence="2 3">
    <name type="scientific">Rhynchophorus ferrugineus</name>
    <name type="common">Red palm weevil</name>
    <name type="synonym">Curculio ferrugineus</name>
    <dbReference type="NCBI Taxonomy" id="354439"/>
    <lineage>
        <taxon>Eukaryota</taxon>
        <taxon>Metazoa</taxon>
        <taxon>Ecdysozoa</taxon>
        <taxon>Arthropoda</taxon>
        <taxon>Hexapoda</taxon>
        <taxon>Insecta</taxon>
        <taxon>Pterygota</taxon>
        <taxon>Neoptera</taxon>
        <taxon>Endopterygota</taxon>
        <taxon>Coleoptera</taxon>
        <taxon>Polyphaga</taxon>
        <taxon>Cucujiformia</taxon>
        <taxon>Curculionidae</taxon>
        <taxon>Dryophthorinae</taxon>
        <taxon>Rhynchophorus</taxon>
    </lineage>
</organism>
<dbReference type="InterPro" id="IPR012966">
    <property type="entry name" value="AHD"/>
</dbReference>
<gene>
    <name evidence="2" type="ORF">GWI33_014385</name>
</gene>
<proteinExistence type="predicted"/>
<evidence type="ECO:0000259" key="1">
    <source>
        <dbReference type="Pfam" id="PF08174"/>
    </source>
</evidence>
<accession>A0A834IF77</accession>
<dbReference type="EMBL" id="JAACXV010013666">
    <property type="protein sequence ID" value="KAF7272862.1"/>
    <property type="molecule type" value="Genomic_DNA"/>
</dbReference>
<dbReference type="Pfam" id="PF08174">
    <property type="entry name" value="Anillin"/>
    <property type="match status" value="1"/>
</dbReference>
<evidence type="ECO:0000313" key="3">
    <source>
        <dbReference type="Proteomes" id="UP000625711"/>
    </source>
</evidence>